<proteinExistence type="predicted"/>
<dbReference type="AlphaFoldDB" id="A0A8I2YZD7"/>
<sequence length="165" mass="17775">MSMYEDHPCNSDGEFISNPEDALHISATKVLVPAMPPADDTCHVLDGLTEVEEGLYGNLNDIAEQDPIRYYSILQAHDDNAITSSSLPVMPAKSVTSPLSTQAVRNSLKCDCALTVSSAGSKDKCSAEQQCHNSQPVRPPSKCLLYPLLSDSVQAPHAHDCIHAQ</sequence>
<evidence type="ECO:0000313" key="1">
    <source>
        <dbReference type="EMBL" id="KAG6379798.1"/>
    </source>
</evidence>
<name>A0A8I2YZD7_9AGAM</name>
<gene>
    <name evidence="1" type="ORF">JVT61DRAFT_10343</name>
</gene>
<reference evidence="1" key="1">
    <citation type="submission" date="2021-03" db="EMBL/GenBank/DDBJ databases">
        <title>Evolutionary innovations through gain and loss of genes in the ectomycorrhizal Boletales.</title>
        <authorList>
            <person name="Wu G."/>
            <person name="Miyauchi S."/>
            <person name="Morin E."/>
            <person name="Yang Z.-L."/>
            <person name="Xu J."/>
            <person name="Martin F.M."/>
        </authorList>
    </citation>
    <scope>NUCLEOTIDE SEQUENCE</scope>
    <source>
        <strain evidence="1">BR01</strain>
    </source>
</reference>
<keyword evidence="2" id="KW-1185">Reference proteome</keyword>
<evidence type="ECO:0000313" key="2">
    <source>
        <dbReference type="Proteomes" id="UP000683000"/>
    </source>
</evidence>
<comment type="caution">
    <text evidence="1">The sequence shown here is derived from an EMBL/GenBank/DDBJ whole genome shotgun (WGS) entry which is preliminary data.</text>
</comment>
<dbReference type="Proteomes" id="UP000683000">
    <property type="component" value="Unassembled WGS sequence"/>
</dbReference>
<dbReference type="EMBL" id="JAGFBS010000004">
    <property type="protein sequence ID" value="KAG6379798.1"/>
    <property type="molecule type" value="Genomic_DNA"/>
</dbReference>
<accession>A0A8I2YZD7</accession>
<organism evidence="1 2">
    <name type="scientific">Boletus reticuloceps</name>
    <dbReference type="NCBI Taxonomy" id="495285"/>
    <lineage>
        <taxon>Eukaryota</taxon>
        <taxon>Fungi</taxon>
        <taxon>Dikarya</taxon>
        <taxon>Basidiomycota</taxon>
        <taxon>Agaricomycotina</taxon>
        <taxon>Agaricomycetes</taxon>
        <taxon>Agaricomycetidae</taxon>
        <taxon>Boletales</taxon>
        <taxon>Boletineae</taxon>
        <taxon>Boletaceae</taxon>
        <taxon>Boletoideae</taxon>
        <taxon>Boletus</taxon>
    </lineage>
</organism>
<protein>
    <submittedName>
        <fullName evidence="1">Uncharacterized protein</fullName>
    </submittedName>
</protein>